<proteinExistence type="predicted"/>
<name>A0ACC2NQN2_9HYME</name>
<protein>
    <submittedName>
        <fullName evidence="1">Uncharacterized protein</fullName>
    </submittedName>
</protein>
<comment type="caution">
    <text evidence="1">The sequence shown here is derived from an EMBL/GenBank/DDBJ whole genome shotgun (WGS) entry which is preliminary data.</text>
</comment>
<dbReference type="EMBL" id="CM056743">
    <property type="protein sequence ID" value="KAJ8673431.1"/>
    <property type="molecule type" value="Genomic_DNA"/>
</dbReference>
<accession>A0ACC2NQN2</accession>
<dbReference type="Proteomes" id="UP001239111">
    <property type="component" value="Chromosome 3"/>
</dbReference>
<gene>
    <name evidence="1" type="ORF">QAD02_004693</name>
</gene>
<organism evidence="1 2">
    <name type="scientific">Eretmocerus hayati</name>
    <dbReference type="NCBI Taxonomy" id="131215"/>
    <lineage>
        <taxon>Eukaryota</taxon>
        <taxon>Metazoa</taxon>
        <taxon>Ecdysozoa</taxon>
        <taxon>Arthropoda</taxon>
        <taxon>Hexapoda</taxon>
        <taxon>Insecta</taxon>
        <taxon>Pterygota</taxon>
        <taxon>Neoptera</taxon>
        <taxon>Endopterygota</taxon>
        <taxon>Hymenoptera</taxon>
        <taxon>Apocrita</taxon>
        <taxon>Proctotrupomorpha</taxon>
        <taxon>Chalcidoidea</taxon>
        <taxon>Aphelinidae</taxon>
        <taxon>Aphelininae</taxon>
        <taxon>Eretmocerus</taxon>
    </lineage>
</organism>
<evidence type="ECO:0000313" key="2">
    <source>
        <dbReference type="Proteomes" id="UP001239111"/>
    </source>
</evidence>
<reference evidence="1" key="1">
    <citation type="submission" date="2023-04" db="EMBL/GenBank/DDBJ databases">
        <title>A chromosome-level genome assembly of the parasitoid wasp Eretmocerus hayati.</title>
        <authorList>
            <person name="Zhong Y."/>
            <person name="Liu S."/>
            <person name="Liu Y."/>
        </authorList>
    </citation>
    <scope>NUCLEOTIDE SEQUENCE</scope>
    <source>
        <strain evidence="1">ZJU_SS_LIU_2023</strain>
    </source>
</reference>
<evidence type="ECO:0000313" key="1">
    <source>
        <dbReference type="EMBL" id="KAJ8673431.1"/>
    </source>
</evidence>
<keyword evidence="2" id="KW-1185">Reference proteome</keyword>
<sequence>MNGFVFLLICALTLIGSLYGDQDGNYDNLDKIGIDNLSILESLGRLGRGGLKFLVEGTESLNNEIKDITPRNNQEYDFVVVGAGSAGSAVAARLSENKDVTVLLIEAGRPESLLMDIPVLVNYLQFSNDINWKYQTEPSNKYCLGMKNHQCNWPRGKVMGGSSVLNYMIATRGNKRDYDTWAEMGNEGWSYANLTKYFKRLEAIGIPELQNDEEMHNTKGPVHISYPPYHTPLAEGFLKAGREMGYRNIDYNGRESVGFSYIQSTMKNGTRMSTNRAYLYPIKGRKNLFVTKYSRVNKILIDPKTKRAYGVKFTKFLRNIQVKARKEIILCAGAIGSPQILMLSGVGPSKHLKEMGIKVIQDAPVGENLMDHIAYGGLVFLANQSVSIATKELIDIRKSYIRDFLTYREGPLTVPGGCEALAFIDVDKPNDANAYPNVELLFIGASIVSDPFLHLNFGISNKYWSKMYARISGRHSWTIFPMLMRPKSRGRILLRNSSPRAKPKIFANYLDHPEDIRIMIEGIRSAIEVSKTKAMQKFGSELHDVPVLNCEHLRYDSDEYWECAIRTFTVNIYHYSGTCKMAPKSDPTGVVDPRLRVKGIKGLRVADASIMPSIITGHPNIPVIMIAEKLAAMVKADMKKDELSAFKYTVERA</sequence>